<dbReference type="AlphaFoldDB" id="A0A9P8IA24"/>
<name>A0A9P8IA24_9PEZI</name>
<organism evidence="2 3">
    <name type="scientific">Glutinoglossum americanum</name>
    <dbReference type="NCBI Taxonomy" id="1670608"/>
    <lineage>
        <taxon>Eukaryota</taxon>
        <taxon>Fungi</taxon>
        <taxon>Dikarya</taxon>
        <taxon>Ascomycota</taxon>
        <taxon>Pezizomycotina</taxon>
        <taxon>Geoglossomycetes</taxon>
        <taxon>Geoglossales</taxon>
        <taxon>Geoglossaceae</taxon>
        <taxon>Glutinoglossum</taxon>
    </lineage>
</organism>
<evidence type="ECO:0000313" key="3">
    <source>
        <dbReference type="Proteomes" id="UP000698800"/>
    </source>
</evidence>
<accession>A0A9P8IA24</accession>
<evidence type="ECO:0000256" key="1">
    <source>
        <dbReference type="SAM" id="Phobius"/>
    </source>
</evidence>
<gene>
    <name evidence="2" type="ORF">FGG08_003973</name>
</gene>
<feature type="transmembrane region" description="Helical" evidence="1">
    <location>
        <begin position="436"/>
        <end position="457"/>
    </location>
</feature>
<evidence type="ECO:0000313" key="2">
    <source>
        <dbReference type="EMBL" id="KAH0541561.1"/>
    </source>
</evidence>
<dbReference type="Proteomes" id="UP000698800">
    <property type="component" value="Unassembled WGS sequence"/>
</dbReference>
<keyword evidence="1" id="KW-0812">Transmembrane</keyword>
<keyword evidence="3" id="KW-1185">Reference proteome</keyword>
<keyword evidence="1" id="KW-1133">Transmembrane helix</keyword>
<keyword evidence="1" id="KW-0472">Membrane</keyword>
<dbReference type="OrthoDB" id="4721035at2759"/>
<sequence>MLITLHTVAPKLRFGPYEDKMMYGRVTTKYASPNYVSEQCQTPMRTDDASEKHENGITCLNIVHAGQAYYSLAHYLETWTAISNAGGDSPTDLKQRPVPVGMLYDNTTVTGSWIDIRNVTDESHKAGRIVNNVTLAMPHAGIFDAARDPRNDIMQPEGLEGLGEYTIYASLPSPSVNVLCASLNAAELGPFIATNWHNSTSNVTDIPFYPDPLNKTTVDEIFGFGKRYGSQNVTRVPPIFPKLPADFNTVLNDTGWYADSIYLVGRSNSRDAPRPYVLCSLRSSLYPNCSTRYNVTFSGSMLSAHCDDDSDPQRYIRHHPEAPYGWVEPDWKNIASTWSETVALKAGDVNANASTARLLTQLILNSDNLDSALPSFAEALAALAGSTLLMSARGAPFIHNWTYGVGELSIPQYQSFNTSMRRQLYQSGSLQSWQGIFYVVLALVFLTNIFCLISLLATSGQVTDFTELQNLFSLSINSPPSRRLAGSCGGGPEKNHLMVKWYVNMQGEHVFLENVEEEEDPGSGLGGEQMEEESPIVARYSALSKRGSGYFWDRA</sequence>
<proteinExistence type="predicted"/>
<reference evidence="2" key="1">
    <citation type="submission" date="2021-03" db="EMBL/GenBank/DDBJ databases">
        <title>Comparative genomics and phylogenomic investigation of the class Geoglossomycetes provide insights into ecological specialization and systematics.</title>
        <authorList>
            <person name="Melie T."/>
            <person name="Pirro S."/>
            <person name="Miller A.N."/>
            <person name="Quandt A."/>
        </authorList>
    </citation>
    <scope>NUCLEOTIDE SEQUENCE</scope>
    <source>
        <strain evidence="2">GBOQ0MN5Z8</strain>
    </source>
</reference>
<protein>
    <submittedName>
        <fullName evidence="2">Uncharacterized protein</fullName>
    </submittedName>
</protein>
<comment type="caution">
    <text evidence="2">The sequence shown here is derived from an EMBL/GenBank/DDBJ whole genome shotgun (WGS) entry which is preliminary data.</text>
</comment>
<dbReference type="EMBL" id="JAGHQL010000075">
    <property type="protein sequence ID" value="KAH0541561.1"/>
    <property type="molecule type" value="Genomic_DNA"/>
</dbReference>